<keyword evidence="4" id="KW-1185">Reference proteome</keyword>
<evidence type="ECO:0000313" key="4">
    <source>
        <dbReference type="Proteomes" id="UP000190367"/>
    </source>
</evidence>
<feature type="transmembrane region" description="Helical" evidence="1">
    <location>
        <begin position="106"/>
        <end position="127"/>
    </location>
</feature>
<sequence length="161" mass="16607">MKKSILSTFVRAIGLGIVSGMRSTMGPAFASQYANRYPSRQLKGSPLGFMQRDTVMRGLQTMAAGEMVVDKVPGVKDRIIPGALAARAAAGGLAGATVYQSHGDKAWRGALVGAVAAVAASYACFYLRKYAGKKYKVKDGFAGGVEDLLAVGIGAGSTAGK</sequence>
<evidence type="ECO:0000313" key="3">
    <source>
        <dbReference type="EMBL" id="SJZ47822.1"/>
    </source>
</evidence>
<keyword evidence="1" id="KW-1133">Transmembrane helix</keyword>
<evidence type="ECO:0000256" key="1">
    <source>
        <dbReference type="SAM" id="Phobius"/>
    </source>
</evidence>
<evidence type="ECO:0000259" key="2">
    <source>
        <dbReference type="Pfam" id="PF13548"/>
    </source>
</evidence>
<dbReference type="STRING" id="634771.SAMN04488128_101397"/>
<proteinExistence type="predicted"/>
<protein>
    <submittedName>
        <fullName evidence="3">Uncharacterized membrane protein</fullName>
    </submittedName>
</protein>
<reference evidence="4" key="1">
    <citation type="submission" date="2017-02" db="EMBL/GenBank/DDBJ databases">
        <authorList>
            <person name="Varghese N."/>
            <person name="Submissions S."/>
        </authorList>
    </citation>
    <scope>NUCLEOTIDE SEQUENCE [LARGE SCALE GENOMIC DNA]</scope>
    <source>
        <strain evidence="4">DSM 22224</strain>
    </source>
</reference>
<dbReference type="AlphaFoldDB" id="A0A1T4KZE1"/>
<name>A0A1T4KZE1_9BACT</name>
<organism evidence="3 4">
    <name type="scientific">Chitinophaga eiseniae</name>
    <dbReference type="NCBI Taxonomy" id="634771"/>
    <lineage>
        <taxon>Bacteria</taxon>
        <taxon>Pseudomonadati</taxon>
        <taxon>Bacteroidota</taxon>
        <taxon>Chitinophagia</taxon>
        <taxon>Chitinophagales</taxon>
        <taxon>Chitinophagaceae</taxon>
        <taxon>Chitinophaga</taxon>
    </lineage>
</organism>
<dbReference type="Pfam" id="PF13548">
    <property type="entry name" value="DUF4126"/>
    <property type="match status" value="1"/>
</dbReference>
<dbReference type="Proteomes" id="UP000190367">
    <property type="component" value="Unassembled WGS sequence"/>
</dbReference>
<dbReference type="InterPro" id="IPR025196">
    <property type="entry name" value="DUF4126"/>
</dbReference>
<accession>A0A1T4KZE1</accession>
<feature type="domain" description="DUF4126" evidence="2">
    <location>
        <begin position="12"/>
        <end position="129"/>
    </location>
</feature>
<gene>
    <name evidence="3" type="ORF">SAMN04488128_101397</name>
</gene>
<keyword evidence="1" id="KW-0812">Transmembrane</keyword>
<keyword evidence="1" id="KW-0472">Membrane</keyword>
<dbReference type="EMBL" id="FUWZ01000001">
    <property type="protein sequence ID" value="SJZ47822.1"/>
    <property type="molecule type" value="Genomic_DNA"/>
</dbReference>